<dbReference type="PANTHER" id="PTHR30537:SF5">
    <property type="entry name" value="HTH-TYPE TRANSCRIPTIONAL ACTIVATOR TTDR-RELATED"/>
    <property type="match status" value="1"/>
</dbReference>
<dbReference type="InterPro" id="IPR036388">
    <property type="entry name" value="WH-like_DNA-bd_sf"/>
</dbReference>
<evidence type="ECO:0000259" key="5">
    <source>
        <dbReference type="PROSITE" id="PS50931"/>
    </source>
</evidence>
<dbReference type="Pfam" id="PF00126">
    <property type="entry name" value="HTH_1"/>
    <property type="match status" value="1"/>
</dbReference>
<gene>
    <name evidence="6" type="ORF">Q5Y72_15345</name>
</gene>
<dbReference type="Gene3D" id="1.10.10.10">
    <property type="entry name" value="Winged helix-like DNA-binding domain superfamily/Winged helix DNA-binding domain"/>
    <property type="match status" value="1"/>
</dbReference>
<evidence type="ECO:0000313" key="7">
    <source>
        <dbReference type="Proteomes" id="UP001224997"/>
    </source>
</evidence>
<accession>A0ABT9JF67</accession>
<evidence type="ECO:0000256" key="2">
    <source>
        <dbReference type="ARBA" id="ARBA00023015"/>
    </source>
</evidence>
<keyword evidence="2" id="KW-0805">Transcription regulation</keyword>
<dbReference type="SUPFAM" id="SSF53850">
    <property type="entry name" value="Periplasmic binding protein-like II"/>
    <property type="match status" value="1"/>
</dbReference>
<keyword evidence="4" id="KW-0804">Transcription</keyword>
<name>A0ABT9JF67_9RHOB</name>
<dbReference type="PANTHER" id="PTHR30537">
    <property type="entry name" value="HTH-TYPE TRANSCRIPTIONAL REGULATOR"/>
    <property type="match status" value="1"/>
</dbReference>
<dbReference type="Pfam" id="PF03466">
    <property type="entry name" value="LysR_substrate"/>
    <property type="match status" value="1"/>
</dbReference>
<evidence type="ECO:0000256" key="4">
    <source>
        <dbReference type="ARBA" id="ARBA00023163"/>
    </source>
</evidence>
<evidence type="ECO:0000256" key="3">
    <source>
        <dbReference type="ARBA" id="ARBA00023125"/>
    </source>
</evidence>
<dbReference type="InterPro" id="IPR058163">
    <property type="entry name" value="LysR-type_TF_proteobact-type"/>
</dbReference>
<dbReference type="PRINTS" id="PR00039">
    <property type="entry name" value="HTHLYSR"/>
</dbReference>
<comment type="caution">
    <text evidence="6">The sequence shown here is derived from an EMBL/GenBank/DDBJ whole genome shotgun (WGS) entry which is preliminary data.</text>
</comment>
<dbReference type="RefSeq" id="WP_305964302.1">
    <property type="nucleotide sequence ID" value="NZ_JAVAMQ010000017.1"/>
</dbReference>
<dbReference type="EMBL" id="JAVAMQ010000017">
    <property type="protein sequence ID" value="MDP5308457.1"/>
    <property type="molecule type" value="Genomic_DNA"/>
</dbReference>
<dbReference type="PROSITE" id="PS50931">
    <property type="entry name" value="HTH_LYSR"/>
    <property type="match status" value="1"/>
</dbReference>
<organism evidence="6 7">
    <name type="scientific">Paracoccus spongiarum</name>
    <dbReference type="NCBI Taxonomy" id="3064387"/>
    <lineage>
        <taxon>Bacteria</taxon>
        <taxon>Pseudomonadati</taxon>
        <taxon>Pseudomonadota</taxon>
        <taxon>Alphaproteobacteria</taxon>
        <taxon>Rhodobacterales</taxon>
        <taxon>Paracoccaceae</taxon>
        <taxon>Paracoccus</taxon>
    </lineage>
</organism>
<reference evidence="6 7" key="1">
    <citation type="submission" date="2023-08" db="EMBL/GenBank/DDBJ databases">
        <authorList>
            <person name="Park J.-S."/>
        </authorList>
    </citation>
    <scope>NUCLEOTIDE SEQUENCE [LARGE SCALE GENOMIC DNA]</scope>
    <source>
        <strain evidence="6 7">2205BS29-5</strain>
    </source>
</reference>
<sequence length="332" mass="37463">MRQARGSVGGVAVRDINIKAIEYFESVARLGSVTASAQELGVTPSAVSQQVRQLETQFGVRLFRRERRRLILTQDGEILFQTASQAFGALRNARSAITRQRDLRNLIMRVSPSFGVRWLGPRIGTFLAENPEWNIRVDATQDFTAFETETVDFDLRYGLGGWPGLSVTRIMNDLVMPMCSPGYLARLRALSDDPIRQLRHANLIDSVKTIFRWDLWLALNRVELPDLVYPMAFDRSSMSLELARQGMGIALDSVNLCLPDIREGRLVPMSTAFPVVDFPAYWLTCPQRHMTRRIVARFTDWILAEAGLHETEARRVLAGLGCSFRQPPVEPG</sequence>
<comment type="similarity">
    <text evidence="1">Belongs to the LysR transcriptional regulatory family.</text>
</comment>
<protein>
    <submittedName>
        <fullName evidence="6">LysR family transcriptional regulator</fullName>
    </submittedName>
</protein>
<feature type="domain" description="HTH lysR-type" evidence="5">
    <location>
        <begin position="16"/>
        <end position="73"/>
    </location>
</feature>
<dbReference type="Gene3D" id="3.40.190.10">
    <property type="entry name" value="Periplasmic binding protein-like II"/>
    <property type="match status" value="2"/>
</dbReference>
<dbReference type="Proteomes" id="UP001224997">
    <property type="component" value="Unassembled WGS sequence"/>
</dbReference>
<dbReference type="InterPro" id="IPR000847">
    <property type="entry name" value="LysR_HTH_N"/>
</dbReference>
<proteinExistence type="inferred from homology"/>
<evidence type="ECO:0000313" key="6">
    <source>
        <dbReference type="EMBL" id="MDP5308457.1"/>
    </source>
</evidence>
<dbReference type="SUPFAM" id="SSF46785">
    <property type="entry name" value="Winged helix' DNA-binding domain"/>
    <property type="match status" value="1"/>
</dbReference>
<dbReference type="CDD" id="cd08432">
    <property type="entry name" value="PBP2_GcdR_TrpI_HvrB_AmpR_like"/>
    <property type="match status" value="1"/>
</dbReference>
<keyword evidence="7" id="KW-1185">Reference proteome</keyword>
<keyword evidence="3" id="KW-0238">DNA-binding</keyword>
<evidence type="ECO:0000256" key="1">
    <source>
        <dbReference type="ARBA" id="ARBA00009437"/>
    </source>
</evidence>
<dbReference type="InterPro" id="IPR036390">
    <property type="entry name" value="WH_DNA-bd_sf"/>
</dbReference>
<dbReference type="InterPro" id="IPR005119">
    <property type="entry name" value="LysR_subst-bd"/>
</dbReference>